<evidence type="ECO:0000313" key="1">
    <source>
        <dbReference type="EMBL" id="RGP60542.1"/>
    </source>
</evidence>
<accession>A0A395RKZ7</accession>
<evidence type="ECO:0000313" key="2">
    <source>
        <dbReference type="Proteomes" id="UP000266234"/>
    </source>
</evidence>
<name>A0A395RKZ7_9HYPO</name>
<keyword evidence="2" id="KW-1185">Reference proteome</keyword>
<protein>
    <submittedName>
        <fullName evidence="1">Uncharacterized protein</fullName>
    </submittedName>
</protein>
<gene>
    <name evidence="1" type="ORF">FLONG3_10827</name>
</gene>
<dbReference type="OrthoDB" id="9977870at2759"/>
<proteinExistence type="predicted"/>
<dbReference type="STRING" id="694270.A0A395RKZ7"/>
<dbReference type="AlphaFoldDB" id="A0A395RKZ7"/>
<dbReference type="EMBL" id="PXOG01000338">
    <property type="protein sequence ID" value="RGP60542.1"/>
    <property type="molecule type" value="Genomic_DNA"/>
</dbReference>
<organism evidence="1 2">
    <name type="scientific">Fusarium longipes</name>
    <dbReference type="NCBI Taxonomy" id="694270"/>
    <lineage>
        <taxon>Eukaryota</taxon>
        <taxon>Fungi</taxon>
        <taxon>Dikarya</taxon>
        <taxon>Ascomycota</taxon>
        <taxon>Pezizomycotina</taxon>
        <taxon>Sordariomycetes</taxon>
        <taxon>Hypocreomycetidae</taxon>
        <taxon>Hypocreales</taxon>
        <taxon>Nectriaceae</taxon>
        <taxon>Fusarium</taxon>
    </lineage>
</organism>
<dbReference type="Proteomes" id="UP000266234">
    <property type="component" value="Unassembled WGS sequence"/>
</dbReference>
<reference evidence="1 2" key="1">
    <citation type="journal article" date="2018" name="PLoS Pathog.">
        <title>Evolution of structural diversity of trichothecenes, a family of toxins produced by plant pathogenic and entomopathogenic fungi.</title>
        <authorList>
            <person name="Proctor R.H."/>
            <person name="McCormick S.P."/>
            <person name="Kim H.S."/>
            <person name="Cardoza R.E."/>
            <person name="Stanley A.M."/>
            <person name="Lindo L."/>
            <person name="Kelly A."/>
            <person name="Brown D.W."/>
            <person name="Lee T."/>
            <person name="Vaughan M.M."/>
            <person name="Alexander N.J."/>
            <person name="Busman M."/>
            <person name="Gutierrez S."/>
        </authorList>
    </citation>
    <scope>NUCLEOTIDE SEQUENCE [LARGE SCALE GENOMIC DNA]</scope>
    <source>
        <strain evidence="1 2">NRRL 20695</strain>
    </source>
</reference>
<comment type="caution">
    <text evidence="1">The sequence shown here is derived from an EMBL/GenBank/DDBJ whole genome shotgun (WGS) entry which is preliminary data.</text>
</comment>
<sequence length="422" mass="46150">MAAPVESGMKETADFQLSYLKECEASHDGDGAELPQQIDELRLEQPSSTAGATVADSPTFTGFVVPGSLARSPTNKPAPKFAAAFNKSMVKGEQKTDFGFRIAEISKSKLAKHTNNALSFLQNPHATNCVQPIKQEDLPVLAATIEKEDEPCTSLHKIEEDLISFDNDSVVTPTKPKSGIIANVTGIHDTLMDIDPIPGQSTPFKIEQDLIDLASISYKVKEAAVCNTCGSLHVDSLIKCSSIHEEIPFPPTCCELPVPVDANSTVFDNKTLRDFVDKKFPVSLVTPDVSPKKRKYHTVATPSQDEGLFEGLDVAMAMPEKEKEVAICYLCKRSNEKESFCVECCYTCNRSRPSIPRLQRSTQLATASLDKLHWKRSPMAVERTSRDDALTAVVSFRAHHGSVLAATTKFAADVKRPAATWH</sequence>